<feature type="compositionally biased region" description="Basic and acidic residues" evidence="1">
    <location>
        <begin position="328"/>
        <end position="340"/>
    </location>
</feature>
<protein>
    <submittedName>
        <fullName evidence="2">Uncharacterized protein</fullName>
    </submittedName>
</protein>
<comment type="caution">
    <text evidence="2">The sequence shown here is derived from an EMBL/GenBank/DDBJ whole genome shotgun (WGS) entry which is preliminary data.</text>
</comment>
<evidence type="ECO:0000313" key="2">
    <source>
        <dbReference type="EMBL" id="KAG0729672.1"/>
    </source>
</evidence>
<dbReference type="EMBL" id="JACEEZ010000964">
    <property type="protein sequence ID" value="KAG0729672.1"/>
    <property type="molecule type" value="Genomic_DNA"/>
</dbReference>
<organism evidence="2 3">
    <name type="scientific">Chionoecetes opilio</name>
    <name type="common">Atlantic snow crab</name>
    <name type="synonym">Cancer opilio</name>
    <dbReference type="NCBI Taxonomy" id="41210"/>
    <lineage>
        <taxon>Eukaryota</taxon>
        <taxon>Metazoa</taxon>
        <taxon>Ecdysozoa</taxon>
        <taxon>Arthropoda</taxon>
        <taxon>Crustacea</taxon>
        <taxon>Multicrustacea</taxon>
        <taxon>Malacostraca</taxon>
        <taxon>Eumalacostraca</taxon>
        <taxon>Eucarida</taxon>
        <taxon>Decapoda</taxon>
        <taxon>Pleocyemata</taxon>
        <taxon>Brachyura</taxon>
        <taxon>Eubrachyura</taxon>
        <taxon>Majoidea</taxon>
        <taxon>Majidae</taxon>
        <taxon>Chionoecetes</taxon>
    </lineage>
</organism>
<sequence>MYRGSSWSELTPEKLKDLTCAHEYAVAVSNRFDVLGALEDPVELWDTFKRETLQAAKECIGERPRSRRGFVSTETLEKIDESRAARLAGNQDQHRALSRRTRTLLWRDKERYVRSLAEDVEGHLNANDLRPTYRALKKLRSKSPSRASAIRTADGRLVSDMDGQMARWAEYFGQSNVMACERRSTDVVWLLEKSPTSSFPGNRLPSRGEVLQMILFHHKIQKEVLFAAAASTAEKVLEVWRRANIPTSDVSWVKKKILKLYEEYGALAKSKSRKTETEEMKRCIFRDSLEDIFDIAHSKAMEAKIPEEDKAFLEAQREDRQSCSMSGVDEKLKRATGEAT</sequence>
<name>A0A8J4YKE5_CHIOP</name>
<dbReference type="OrthoDB" id="7697800at2759"/>
<keyword evidence="3" id="KW-1185">Reference proteome</keyword>
<feature type="region of interest" description="Disordered" evidence="1">
    <location>
        <begin position="316"/>
        <end position="340"/>
    </location>
</feature>
<gene>
    <name evidence="2" type="ORF">GWK47_029855</name>
</gene>
<proteinExistence type="predicted"/>
<evidence type="ECO:0000313" key="3">
    <source>
        <dbReference type="Proteomes" id="UP000770661"/>
    </source>
</evidence>
<evidence type="ECO:0000256" key="1">
    <source>
        <dbReference type="SAM" id="MobiDB-lite"/>
    </source>
</evidence>
<dbReference type="AlphaFoldDB" id="A0A8J4YKE5"/>
<reference evidence="2" key="1">
    <citation type="submission" date="2020-07" db="EMBL/GenBank/DDBJ databases">
        <title>The High-quality genome of the commercially important snow crab, Chionoecetes opilio.</title>
        <authorList>
            <person name="Jeong J.-H."/>
            <person name="Ryu S."/>
        </authorList>
    </citation>
    <scope>NUCLEOTIDE SEQUENCE</scope>
    <source>
        <strain evidence="2">MADBK_172401_WGS</strain>
        <tissue evidence="2">Digestive gland</tissue>
    </source>
</reference>
<dbReference type="Proteomes" id="UP000770661">
    <property type="component" value="Unassembled WGS sequence"/>
</dbReference>
<accession>A0A8J4YKE5</accession>